<dbReference type="InterPro" id="IPR007739">
    <property type="entry name" value="RgpF"/>
</dbReference>
<protein>
    <recommendedName>
        <fullName evidence="2">Glycosyltransferase</fullName>
    </recommendedName>
</protein>
<reference evidence="1" key="1">
    <citation type="journal article" date="2020" name="Nature">
        <title>Giant virus diversity and host interactions through global metagenomics.</title>
        <authorList>
            <person name="Schulz F."/>
            <person name="Roux S."/>
            <person name="Paez-Espino D."/>
            <person name="Jungbluth S."/>
            <person name="Walsh D.A."/>
            <person name="Denef V.J."/>
            <person name="McMahon K.D."/>
            <person name="Konstantinidis K.T."/>
            <person name="Eloe-Fadrosh E.A."/>
            <person name="Kyrpides N.C."/>
            <person name="Woyke T."/>
        </authorList>
    </citation>
    <scope>NUCLEOTIDE SEQUENCE</scope>
    <source>
        <strain evidence="1">GVMAG-M-3300009185-7</strain>
    </source>
</reference>
<dbReference type="AlphaFoldDB" id="A0A6C0B1V0"/>
<dbReference type="Pfam" id="PF05045">
    <property type="entry name" value="RgpF"/>
    <property type="match status" value="1"/>
</dbReference>
<evidence type="ECO:0000313" key="1">
    <source>
        <dbReference type="EMBL" id="QHS86010.1"/>
    </source>
</evidence>
<dbReference type="EMBL" id="MN739050">
    <property type="protein sequence ID" value="QHS86010.1"/>
    <property type="molecule type" value="Genomic_DNA"/>
</dbReference>
<accession>A0A6C0B1V0</accession>
<evidence type="ECO:0008006" key="2">
    <source>
        <dbReference type="Google" id="ProtNLM"/>
    </source>
</evidence>
<name>A0A6C0B1V0_9ZZZZ</name>
<organism evidence="1">
    <name type="scientific">viral metagenome</name>
    <dbReference type="NCBI Taxonomy" id="1070528"/>
    <lineage>
        <taxon>unclassified sequences</taxon>
        <taxon>metagenomes</taxon>
        <taxon>organismal metagenomes</taxon>
    </lineage>
</organism>
<sequence length="238" mass="27624">MKTLVLYVFHVFNDRVQIFIDKAIFEDENTDFIVIANDKTIDFKVPAYVKTFKRDNIGFDFGGWTDALLTDDLYKSYDNFIFVNSSVLGPFLPDYFTGKWTDIYLAGLKDNVKLFGSTINTCANYADPIKFSHVQSYIFALNRETLDLLIINNIFSKNHYAKTMDEAVWYKEVHMSRVIRANGGNIGSLLKYYQGVDFTFKVKPKVILLGDLLNNRCRNVLWNEYDLVFVKGNRDIIF</sequence>
<proteinExistence type="predicted"/>